<evidence type="ECO:0000313" key="2">
    <source>
        <dbReference type="Proteomes" id="UP000246050"/>
    </source>
</evidence>
<dbReference type="AlphaFoldDB" id="A0A317DVH5"/>
<sequence length="64" mass="7347">MLSDLLARWYEQGYQALDLKDRAEKRVLDDLCATFEPVIDQVFSANYAEVVAAARQRIRAAWEG</sequence>
<dbReference type="Proteomes" id="UP000246050">
    <property type="component" value="Unassembled WGS sequence"/>
</dbReference>
<protein>
    <submittedName>
        <fullName evidence="1">Uncharacterized protein</fullName>
    </submittedName>
</protein>
<dbReference type="RefSeq" id="WP_109799997.1">
    <property type="nucleotide sequence ID" value="NZ_QGKS01000078.1"/>
</dbReference>
<proteinExistence type="predicted"/>
<gene>
    <name evidence="1" type="ORF">DKT69_02570</name>
</gene>
<dbReference type="EMBL" id="QGKS01000078">
    <property type="protein sequence ID" value="PWR17003.1"/>
    <property type="molecule type" value="Genomic_DNA"/>
</dbReference>
<reference evidence="1 2" key="1">
    <citation type="submission" date="2018-05" db="EMBL/GenBank/DDBJ databases">
        <title>Micromonosporas from Atacama Desert.</title>
        <authorList>
            <person name="Carro L."/>
            <person name="Golinska P."/>
            <person name="Klenk H.-P."/>
            <person name="Goodfellow M."/>
        </authorList>
    </citation>
    <scope>NUCLEOTIDE SEQUENCE [LARGE SCALE GENOMIC DNA]</scope>
    <source>
        <strain evidence="1 2">4G51</strain>
    </source>
</reference>
<organism evidence="1 2">
    <name type="scientific">Micromonospora sicca</name>
    <dbReference type="NCBI Taxonomy" id="2202420"/>
    <lineage>
        <taxon>Bacteria</taxon>
        <taxon>Bacillati</taxon>
        <taxon>Actinomycetota</taxon>
        <taxon>Actinomycetes</taxon>
        <taxon>Micromonosporales</taxon>
        <taxon>Micromonosporaceae</taxon>
        <taxon>Micromonospora</taxon>
    </lineage>
</organism>
<accession>A0A317DVH5</accession>
<evidence type="ECO:0000313" key="1">
    <source>
        <dbReference type="EMBL" id="PWR17003.1"/>
    </source>
</evidence>
<name>A0A317DVH5_9ACTN</name>
<comment type="caution">
    <text evidence="1">The sequence shown here is derived from an EMBL/GenBank/DDBJ whole genome shotgun (WGS) entry which is preliminary data.</text>
</comment>